<accession>A0A2I0VAP5</accession>
<evidence type="ECO:0000313" key="2">
    <source>
        <dbReference type="Proteomes" id="UP000233837"/>
    </source>
</evidence>
<reference evidence="1 2" key="1">
    <citation type="journal article" date="2016" name="Sci. Rep.">
        <title>The Dendrobium catenatum Lindl. genome sequence provides insights into polysaccharide synthase, floral development and adaptive evolution.</title>
        <authorList>
            <person name="Zhang G.Q."/>
            <person name="Xu Q."/>
            <person name="Bian C."/>
            <person name="Tsai W.C."/>
            <person name="Yeh C.M."/>
            <person name="Liu K.W."/>
            <person name="Yoshida K."/>
            <person name="Zhang L.S."/>
            <person name="Chang S.B."/>
            <person name="Chen F."/>
            <person name="Shi Y."/>
            <person name="Su Y.Y."/>
            <person name="Zhang Y.Q."/>
            <person name="Chen L.J."/>
            <person name="Yin Y."/>
            <person name="Lin M."/>
            <person name="Huang H."/>
            <person name="Deng H."/>
            <person name="Wang Z.W."/>
            <person name="Zhu S.L."/>
            <person name="Zhao X."/>
            <person name="Deng C."/>
            <person name="Niu S.C."/>
            <person name="Huang J."/>
            <person name="Wang M."/>
            <person name="Liu G.H."/>
            <person name="Yang H.J."/>
            <person name="Xiao X.J."/>
            <person name="Hsiao Y.Y."/>
            <person name="Wu W.L."/>
            <person name="Chen Y.Y."/>
            <person name="Mitsuda N."/>
            <person name="Ohme-Takagi M."/>
            <person name="Luo Y.B."/>
            <person name="Van de Peer Y."/>
            <person name="Liu Z.J."/>
        </authorList>
    </citation>
    <scope>NUCLEOTIDE SEQUENCE [LARGE SCALE GENOMIC DNA]</scope>
    <source>
        <tissue evidence="1">The whole plant</tissue>
    </source>
</reference>
<proteinExistence type="predicted"/>
<dbReference type="Proteomes" id="UP000233837">
    <property type="component" value="Unassembled WGS sequence"/>
</dbReference>
<reference evidence="1 2" key="2">
    <citation type="journal article" date="2017" name="Nature">
        <title>The Apostasia genome and the evolution of orchids.</title>
        <authorList>
            <person name="Zhang G.Q."/>
            <person name="Liu K.W."/>
            <person name="Li Z."/>
            <person name="Lohaus R."/>
            <person name="Hsiao Y.Y."/>
            <person name="Niu S.C."/>
            <person name="Wang J.Y."/>
            <person name="Lin Y.C."/>
            <person name="Xu Q."/>
            <person name="Chen L.J."/>
            <person name="Yoshida K."/>
            <person name="Fujiwara S."/>
            <person name="Wang Z.W."/>
            <person name="Zhang Y.Q."/>
            <person name="Mitsuda N."/>
            <person name="Wang M."/>
            <person name="Liu G.H."/>
            <person name="Pecoraro L."/>
            <person name="Huang H.X."/>
            <person name="Xiao X.J."/>
            <person name="Lin M."/>
            <person name="Wu X.Y."/>
            <person name="Wu W.L."/>
            <person name="Chen Y.Y."/>
            <person name="Chang S.B."/>
            <person name="Sakamoto S."/>
            <person name="Ohme-Takagi M."/>
            <person name="Yagi M."/>
            <person name="Zeng S.J."/>
            <person name="Shen C.Y."/>
            <person name="Yeh C.M."/>
            <person name="Luo Y.B."/>
            <person name="Tsai W.C."/>
            <person name="Van de Peer Y."/>
            <person name="Liu Z.J."/>
        </authorList>
    </citation>
    <scope>NUCLEOTIDE SEQUENCE [LARGE SCALE GENOMIC DNA]</scope>
    <source>
        <tissue evidence="1">The whole plant</tissue>
    </source>
</reference>
<evidence type="ECO:0000313" key="1">
    <source>
        <dbReference type="EMBL" id="PKU60485.1"/>
    </source>
</evidence>
<organism evidence="1 2">
    <name type="scientific">Dendrobium catenatum</name>
    <dbReference type="NCBI Taxonomy" id="906689"/>
    <lineage>
        <taxon>Eukaryota</taxon>
        <taxon>Viridiplantae</taxon>
        <taxon>Streptophyta</taxon>
        <taxon>Embryophyta</taxon>
        <taxon>Tracheophyta</taxon>
        <taxon>Spermatophyta</taxon>
        <taxon>Magnoliopsida</taxon>
        <taxon>Liliopsida</taxon>
        <taxon>Asparagales</taxon>
        <taxon>Orchidaceae</taxon>
        <taxon>Epidendroideae</taxon>
        <taxon>Malaxideae</taxon>
        <taxon>Dendrobiinae</taxon>
        <taxon>Dendrobium</taxon>
    </lineage>
</organism>
<sequence length="112" mass="12580">MKDMGTITNFLGIQITKNADAYFMSQAASAKSILQNEDLAQCKPIATPTYTKCIADMKQKLVLTKAQVYRQIMGALQYLTITRPDIAYAINMLCQHICIILSKNIHTCSRNF</sequence>
<dbReference type="EMBL" id="KZ505095">
    <property type="protein sequence ID" value="PKU60485.1"/>
    <property type="molecule type" value="Genomic_DNA"/>
</dbReference>
<protein>
    <submittedName>
        <fullName evidence="1">Putative mitochondrial protein</fullName>
    </submittedName>
</protein>
<name>A0A2I0VAP5_9ASPA</name>
<gene>
    <name evidence="1" type="ORF">MA16_Dca027816</name>
</gene>
<keyword evidence="2" id="KW-1185">Reference proteome</keyword>
<dbReference type="AlphaFoldDB" id="A0A2I0VAP5"/>